<dbReference type="AlphaFoldDB" id="A0A2A9PS49"/>
<dbReference type="EMBL" id="LAZP02000007">
    <property type="protein sequence ID" value="PFH63160.1"/>
    <property type="molecule type" value="Genomic_DNA"/>
</dbReference>
<dbReference type="Pfam" id="PF20237">
    <property type="entry name" value="DUF6594"/>
    <property type="match status" value="1"/>
</dbReference>
<dbReference type="STRING" id="268505.A0A2A9PS49"/>
<feature type="domain" description="DUF6594" evidence="2">
    <location>
        <begin position="32"/>
        <end position="192"/>
    </location>
</feature>
<reference evidence="3 4" key="1">
    <citation type="journal article" date="2015" name="BMC Genomics">
        <title>Gene expression during zombie ant biting behavior reflects the complexity underlying fungal parasitic behavioral manipulation.</title>
        <authorList>
            <person name="de Bekker C."/>
            <person name="Ohm R.A."/>
            <person name="Loreto R.G."/>
            <person name="Sebastian A."/>
            <person name="Albert I."/>
            <person name="Merrow M."/>
            <person name="Brachmann A."/>
            <person name="Hughes D.P."/>
        </authorList>
    </citation>
    <scope>NUCLEOTIDE SEQUENCE [LARGE SCALE GENOMIC DNA]</scope>
    <source>
        <strain evidence="3 4">SC16a</strain>
    </source>
</reference>
<name>A0A2A9PS49_OPHUN</name>
<gene>
    <name evidence="3" type="ORF">XA68_17269</name>
</gene>
<evidence type="ECO:0000259" key="2">
    <source>
        <dbReference type="Pfam" id="PF20237"/>
    </source>
</evidence>
<accession>A0A2A9PS49</accession>
<dbReference type="OrthoDB" id="5341582at2759"/>
<evidence type="ECO:0000313" key="4">
    <source>
        <dbReference type="Proteomes" id="UP000037136"/>
    </source>
</evidence>
<dbReference type="Proteomes" id="UP000037136">
    <property type="component" value="Unassembled WGS sequence"/>
</dbReference>
<feature type="compositionally biased region" description="Polar residues" evidence="1">
    <location>
        <begin position="232"/>
        <end position="241"/>
    </location>
</feature>
<comment type="caution">
    <text evidence="3">The sequence shown here is derived from an EMBL/GenBank/DDBJ whole genome shotgun (WGS) entry which is preliminary data.</text>
</comment>
<proteinExistence type="predicted"/>
<keyword evidence="4" id="KW-1185">Reference proteome</keyword>
<dbReference type="PANTHER" id="PTHR34502:SF5">
    <property type="entry name" value="DUF6594 DOMAIN-CONTAINING PROTEIN"/>
    <property type="match status" value="1"/>
</dbReference>
<organism evidence="3 4">
    <name type="scientific">Ophiocordyceps unilateralis</name>
    <name type="common">Zombie-ant fungus</name>
    <name type="synonym">Torrubia unilateralis</name>
    <dbReference type="NCBI Taxonomy" id="268505"/>
    <lineage>
        <taxon>Eukaryota</taxon>
        <taxon>Fungi</taxon>
        <taxon>Dikarya</taxon>
        <taxon>Ascomycota</taxon>
        <taxon>Pezizomycotina</taxon>
        <taxon>Sordariomycetes</taxon>
        <taxon>Hypocreomycetidae</taxon>
        <taxon>Hypocreales</taxon>
        <taxon>Ophiocordycipitaceae</taxon>
        <taxon>Ophiocordyceps</taxon>
    </lineage>
</organism>
<sequence>MTVQFCLPFWNSPSSVSDKPPTKKIEDYRPGYPRYAALLSTNGPFFLCRRFNKLRARILLLKQDRLSMLEQRLDQVDQEESSALFLGKSRADRNPERISLQSEIETCLADYDKFAERTYRSLSFAPAHQRDVESLQNWLSGTGCLAREETAYLTYGEELASLAPEHDSAVMGIEAWVESQLIRFYRGFRNADKSLEPFSQCVERPQRVYLFRSLNSTKREGHAFPPHLTSAAHASSHLQHD</sequence>
<protein>
    <recommendedName>
        <fullName evidence="2">DUF6594 domain-containing protein</fullName>
    </recommendedName>
</protein>
<dbReference type="InterPro" id="IPR046529">
    <property type="entry name" value="DUF6594"/>
</dbReference>
<dbReference type="PANTHER" id="PTHR34502">
    <property type="entry name" value="DUF6594 DOMAIN-CONTAINING PROTEIN-RELATED"/>
    <property type="match status" value="1"/>
</dbReference>
<evidence type="ECO:0000313" key="3">
    <source>
        <dbReference type="EMBL" id="PFH63160.1"/>
    </source>
</evidence>
<reference evidence="3 4" key="2">
    <citation type="journal article" date="2017" name="Sci. Rep.">
        <title>Ant-infecting Ophiocordyceps genomes reveal a high diversity of potential behavioral manipulation genes and a possible major role for enterotoxins.</title>
        <authorList>
            <person name="de Bekker C."/>
            <person name="Ohm R.A."/>
            <person name="Evans H.C."/>
            <person name="Brachmann A."/>
            <person name="Hughes D.P."/>
        </authorList>
    </citation>
    <scope>NUCLEOTIDE SEQUENCE [LARGE SCALE GENOMIC DNA]</scope>
    <source>
        <strain evidence="3 4">SC16a</strain>
    </source>
</reference>
<feature type="region of interest" description="Disordered" evidence="1">
    <location>
        <begin position="222"/>
        <end position="241"/>
    </location>
</feature>
<evidence type="ECO:0000256" key="1">
    <source>
        <dbReference type="SAM" id="MobiDB-lite"/>
    </source>
</evidence>